<comment type="subcellular location">
    <subcellularLocation>
        <location evidence="1">Secreted</location>
    </subcellularLocation>
</comment>
<dbReference type="GO" id="GO:0005615">
    <property type="term" value="C:extracellular space"/>
    <property type="evidence" value="ECO:0007669"/>
    <property type="project" value="TreeGrafter"/>
</dbReference>
<keyword evidence="7" id="KW-1185">Reference proteome</keyword>
<dbReference type="OrthoDB" id="6693014at2759"/>
<dbReference type="AlphaFoldDB" id="A0A9P0DH26"/>
<organism evidence="6 7">
    <name type="scientific">Phaedon cochleariae</name>
    <name type="common">Mustard beetle</name>
    <dbReference type="NCBI Taxonomy" id="80249"/>
    <lineage>
        <taxon>Eukaryota</taxon>
        <taxon>Metazoa</taxon>
        <taxon>Ecdysozoa</taxon>
        <taxon>Arthropoda</taxon>
        <taxon>Hexapoda</taxon>
        <taxon>Insecta</taxon>
        <taxon>Pterygota</taxon>
        <taxon>Neoptera</taxon>
        <taxon>Endopterygota</taxon>
        <taxon>Coleoptera</taxon>
        <taxon>Polyphaga</taxon>
        <taxon>Cucujiformia</taxon>
        <taxon>Chrysomeloidea</taxon>
        <taxon>Chrysomelidae</taxon>
        <taxon>Chrysomelinae</taxon>
        <taxon>Chrysomelini</taxon>
        <taxon>Phaedon</taxon>
    </lineage>
</organism>
<dbReference type="InterPro" id="IPR036728">
    <property type="entry name" value="PBP_GOBP_sf"/>
</dbReference>
<reference evidence="6" key="2">
    <citation type="submission" date="2022-10" db="EMBL/GenBank/DDBJ databases">
        <authorList>
            <consortium name="ENA_rothamsted_submissions"/>
            <consortium name="culmorum"/>
            <person name="King R."/>
        </authorList>
    </citation>
    <scope>NUCLEOTIDE SEQUENCE</scope>
</reference>
<dbReference type="PANTHER" id="PTHR11857">
    <property type="entry name" value="ODORANT BINDING PROTEIN-RELATED"/>
    <property type="match status" value="1"/>
</dbReference>
<comment type="similarity">
    <text evidence="2">Belongs to the PBP/GOBP family.</text>
</comment>
<evidence type="ECO:0000313" key="6">
    <source>
        <dbReference type="EMBL" id="CAH1116576.1"/>
    </source>
</evidence>
<dbReference type="Proteomes" id="UP001153737">
    <property type="component" value="Chromosome 1"/>
</dbReference>
<proteinExistence type="inferred from homology"/>
<name>A0A9P0DH26_PHACE</name>
<feature type="chain" id="PRO_5040342269" evidence="5">
    <location>
        <begin position="20"/>
        <end position="131"/>
    </location>
</feature>
<dbReference type="Gene3D" id="1.10.238.20">
    <property type="entry name" value="Pheromone/general odorant binding protein domain"/>
    <property type="match status" value="1"/>
</dbReference>
<reference evidence="6" key="1">
    <citation type="submission" date="2022-01" db="EMBL/GenBank/DDBJ databases">
        <authorList>
            <person name="King R."/>
        </authorList>
    </citation>
    <scope>NUCLEOTIDE SEQUENCE</scope>
</reference>
<accession>A0A9P0DH26</accession>
<dbReference type="GO" id="GO:0005549">
    <property type="term" value="F:odorant binding"/>
    <property type="evidence" value="ECO:0007669"/>
    <property type="project" value="InterPro"/>
</dbReference>
<evidence type="ECO:0000256" key="4">
    <source>
        <dbReference type="ARBA" id="ARBA00022729"/>
    </source>
</evidence>
<keyword evidence="4 5" id="KW-0732">Signal</keyword>
<dbReference type="SMART" id="SM00708">
    <property type="entry name" value="PhBP"/>
    <property type="match status" value="1"/>
</dbReference>
<dbReference type="SUPFAM" id="SSF47565">
    <property type="entry name" value="Insect pheromone/odorant-binding proteins"/>
    <property type="match status" value="1"/>
</dbReference>
<feature type="signal peptide" evidence="5">
    <location>
        <begin position="1"/>
        <end position="19"/>
    </location>
</feature>
<dbReference type="GO" id="GO:0007608">
    <property type="term" value="P:sensory perception of smell"/>
    <property type="evidence" value="ECO:0007669"/>
    <property type="project" value="TreeGrafter"/>
</dbReference>
<evidence type="ECO:0000256" key="5">
    <source>
        <dbReference type="SAM" id="SignalP"/>
    </source>
</evidence>
<evidence type="ECO:0000313" key="7">
    <source>
        <dbReference type="Proteomes" id="UP001153737"/>
    </source>
</evidence>
<evidence type="ECO:0000256" key="2">
    <source>
        <dbReference type="ARBA" id="ARBA00008098"/>
    </source>
</evidence>
<evidence type="ECO:0000256" key="3">
    <source>
        <dbReference type="ARBA" id="ARBA00022525"/>
    </source>
</evidence>
<dbReference type="CDD" id="cd23992">
    <property type="entry name" value="PBP_GOBP"/>
    <property type="match status" value="1"/>
</dbReference>
<gene>
    <name evidence="6" type="ORF">PHAECO_LOCUS844</name>
</gene>
<sequence length="131" mass="14588">MKIIATVFIVSAFIALGKCLTEEEKQMMMDVHKECTAVSGITDAMIEQAKTGNFPPDSEFKEHLVCFAKKVGIMSDTGEIQKDVISQMVHMHVADTAKADEIVNKCVLIKATPQDTMFESAKCMFESQKFF</sequence>
<protein>
    <submittedName>
        <fullName evidence="6">Uncharacterized protein</fullName>
    </submittedName>
</protein>
<dbReference type="InterPro" id="IPR006170">
    <property type="entry name" value="PBP/GOBP"/>
</dbReference>
<dbReference type="EMBL" id="OU896707">
    <property type="protein sequence ID" value="CAH1116576.1"/>
    <property type="molecule type" value="Genomic_DNA"/>
</dbReference>
<dbReference type="PANTHER" id="PTHR11857:SF43">
    <property type="entry name" value="GEO07291P1-RELATED"/>
    <property type="match status" value="1"/>
</dbReference>
<dbReference type="Pfam" id="PF01395">
    <property type="entry name" value="PBP_GOBP"/>
    <property type="match status" value="1"/>
</dbReference>
<keyword evidence="3" id="KW-0964">Secreted</keyword>
<evidence type="ECO:0000256" key="1">
    <source>
        <dbReference type="ARBA" id="ARBA00004613"/>
    </source>
</evidence>